<dbReference type="Proteomes" id="UP000219338">
    <property type="component" value="Unassembled WGS sequence"/>
</dbReference>
<proteinExistence type="predicted"/>
<evidence type="ECO:0000313" key="1">
    <source>
        <dbReference type="EMBL" id="SJL11857.1"/>
    </source>
</evidence>
<dbReference type="EMBL" id="FUEG01000015">
    <property type="protein sequence ID" value="SJL11857.1"/>
    <property type="molecule type" value="Genomic_DNA"/>
</dbReference>
<accession>A0A284RSX4</accession>
<dbReference type="AlphaFoldDB" id="A0A284RSX4"/>
<dbReference type="InterPro" id="IPR008949">
    <property type="entry name" value="Isoprenoid_synthase_dom_sf"/>
</dbReference>
<organism evidence="1 2">
    <name type="scientific">Armillaria ostoyae</name>
    <name type="common">Armillaria root rot fungus</name>
    <dbReference type="NCBI Taxonomy" id="47428"/>
    <lineage>
        <taxon>Eukaryota</taxon>
        <taxon>Fungi</taxon>
        <taxon>Dikarya</taxon>
        <taxon>Basidiomycota</taxon>
        <taxon>Agaricomycotina</taxon>
        <taxon>Agaricomycetes</taxon>
        <taxon>Agaricomycetidae</taxon>
        <taxon>Agaricales</taxon>
        <taxon>Marasmiineae</taxon>
        <taxon>Physalacriaceae</taxon>
        <taxon>Armillaria</taxon>
    </lineage>
</organism>
<protein>
    <submittedName>
        <fullName evidence="1">Uncharacterized protein</fullName>
    </submittedName>
</protein>
<sequence>MAAYFIVQSALKFITALILESQDAHESLHRIEAYAMFLHDLTGIADACAMFIFPNGIP</sequence>
<dbReference type="Gene3D" id="1.10.600.10">
    <property type="entry name" value="Farnesyl Diphosphate Synthase"/>
    <property type="match status" value="1"/>
</dbReference>
<evidence type="ECO:0000313" key="2">
    <source>
        <dbReference type="Proteomes" id="UP000219338"/>
    </source>
</evidence>
<name>A0A284RSX4_ARMOS</name>
<gene>
    <name evidence="1" type="ORF">ARMOST_15268</name>
</gene>
<dbReference type="OrthoDB" id="2998174at2759"/>
<keyword evidence="2" id="KW-1185">Reference proteome</keyword>
<reference evidence="2" key="1">
    <citation type="journal article" date="2017" name="Nat. Ecol. Evol.">
        <title>Genome expansion and lineage-specific genetic innovations in the forest pathogenic fungi Armillaria.</title>
        <authorList>
            <person name="Sipos G."/>
            <person name="Prasanna A.N."/>
            <person name="Walter M.C."/>
            <person name="O'Connor E."/>
            <person name="Balint B."/>
            <person name="Krizsan K."/>
            <person name="Kiss B."/>
            <person name="Hess J."/>
            <person name="Varga T."/>
            <person name="Slot J."/>
            <person name="Riley R."/>
            <person name="Boka B."/>
            <person name="Rigling D."/>
            <person name="Barry K."/>
            <person name="Lee J."/>
            <person name="Mihaltcheva S."/>
            <person name="LaButti K."/>
            <person name="Lipzen A."/>
            <person name="Waldron R."/>
            <person name="Moloney N.M."/>
            <person name="Sperisen C."/>
            <person name="Kredics L."/>
            <person name="Vagvoelgyi C."/>
            <person name="Patrignani A."/>
            <person name="Fitzpatrick D."/>
            <person name="Nagy I."/>
            <person name="Doyle S."/>
            <person name="Anderson J.B."/>
            <person name="Grigoriev I.V."/>
            <person name="Gueldener U."/>
            <person name="Muensterkoetter M."/>
            <person name="Nagy L.G."/>
        </authorList>
    </citation>
    <scope>NUCLEOTIDE SEQUENCE [LARGE SCALE GENOMIC DNA]</scope>
    <source>
        <strain evidence="2">C18/9</strain>
    </source>
</reference>